<keyword evidence="1" id="KW-1133">Transmembrane helix</keyword>
<sequence>MGCLVLFSFCLSFCWICLFVVLVYVFSFCWISLFDGLPTSLEYQRRMYGGELLRIALV</sequence>
<keyword evidence="1" id="KW-0812">Transmembrane</keyword>
<dbReference type="AlphaFoldDB" id="A0AA40K6X4"/>
<name>A0AA40K6X4_9PEZI</name>
<dbReference type="EMBL" id="JAUKTV010000001">
    <property type="protein sequence ID" value="KAK0747632.1"/>
    <property type="molecule type" value="Genomic_DNA"/>
</dbReference>
<evidence type="ECO:0000313" key="2">
    <source>
        <dbReference type="EMBL" id="KAK0747632.1"/>
    </source>
</evidence>
<keyword evidence="1" id="KW-0472">Membrane</keyword>
<keyword evidence="3" id="KW-1185">Reference proteome</keyword>
<protein>
    <submittedName>
        <fullName evidence="2">Uncharacterized protein</fullName>
    </submittedName>
</protein>
<organism evidence="2 3">
    <name type="scientific">Apiosordaria backusii</name>
    <dbReference type="NCBI Taxonomy" id="314023"/>
    <lineage>
        <taxon>Eukaryota</taxon>
        <taxon>Fungi</taxon>
        <taxon>Dikarya</taxon>
        <taxon>Ascomycota</taxon>
        <taxon>Pezizomycotina</taxon>
        <taxon>Sordariomycetes</taxon>
        <taxon>Sordariomycetidae</taxon>
        <taxon>Sordariales</taxon>
        <taxon>Lasiosphaeriaceae</taxon>
        <taxon>Apiosordaria</taxon>
    </lineage>
</organism>
<dbReference type="Proteomes" id="UP001172159">
    <property type="component" value="Unassembled WGS sequence"/>
</dbReference>
<gene>
    <name evidence="2" type="ORF">B0T21DRAFT_354780</name>
</gene>
<accession>A0AA40K6X4</accession>
<reference evidence="2" key="1">
    <citation type="submission" date="2023-06" db="EMBL/GenBank/DDBJ databases">
        <title>Genome-scale phylogeny and comparative genomics of the fungal order Sordariales.</title>
        <authorList>
            <consortium name="Lawrence Berkeley National Laboratory"/>
            <person name="Hensen N."/>
            <person name="Bonometti L."/>
            <person name="Westerberg I."/>
            <person name="Brannstrom I.O."/>
            <person name="Guillou S."/>
            <person name="Cros-Aarteil S."/>
            <person name="Calhoun S."/>
            <person name="Haridas S."/>
            <person name="Kuo A."/>
            <person name="Mondo S."/>
            <person name="Pangilinan J."/>
            <person name="Riley R."/>
            <person name="Labutti K."/>
            <person name="Andreopoulos B."/>
            <person name="Lipzen A."/>
            <person name="Chen C."/>
            <person name="Yanf M."/>
            <person name="Daum C."/>
            <person name="Ng V."/>
            <person name="Clum A."/>
            <person name="Steindorff A."/>
            <person name="Ohm R."/>
            <person name="Martin F."/>
            <person name="Silar P."/>
            <person name="Natvig D."/>
            <person name="Lalanne C."/>
            <person name="Gautier V."/>
            <person name="Ament-Velasquez S.L."/>
            <person name="Kruys A."/>
            <person name="Hutchinson M.I."/>
            <person name="Powell A.J."/>
            <person name="Barry K."/>
            <person name="Miller A.N."/>
            <person name="Grigoriev I.V."/>
            <person name="Debuchy R."/>
            <person name="Gladieux P."/>
            <person name="Thoren M.H."/>
            <person name="Johannesson H."/>
        </authorList>
    </citation>
    <scope>NUCLEOTIDE SEQUENCE</scope>
    <source>
        <strain evidence="2">CBS 540.89</strain>
    </source>
</reference>
<evidence type="ECO:0000256" key="1">
    <source>
        <dbReference type="SAM" id="Phobius"/>
    </source>
</evidence>
<feature type="transmembrane region" description="Helical" evidence="1">
    <location>
        <begin position="6"/>
        <end position="37"/>
    </location>
</feature>
<proteinExistence type="predicted"/>
<comment type="caution">
    <text evidence="2">The sequence shown here is derived from an EMBL/GenBank/DDBJ whole genome shotgun (WGS) entry which is preliminary data.</text>
</comment>
<evidence type="ECO:0000313" key="3">
    <source>
        <dbReference type="Proteomes" id="UP001172159"/>
    </source>
</evidence>